<evidence type="ECO:0000313" key="1">
    <source>
        <dbReference type="EMBL" id="SFO42832.1"/>
    </source>
</evidence>
<accession>A0A1I5H3K3</accession>
<dbReference type="EMBL" id="FOWE01000008">
    <property type="protein sequence ID" value="SFO42832.1"/>
    <property type="molecule type" value="Genomic_DNA"/>
</dbReference>
<sequence length="42" mass="4294">MITAVLDVSVDGSGARAPPFGWRCPQGAPVMGSVLVIVPDRA</sequence>
<dbReference type="Proteomes" id="UP000183642">
    <property type="component" value="Unassembled WGS sequence"/>
</dbReference>
<reference evidence="2" key="1">
    <citation type="submission" date="2016-10" db="EMBL/GenBank/DDBJ databases">
        <authorList>
            <person name="Varghese N."/>
            <person name="Submissions S."/>
        </authorList>
    </citation>
    <scope>NUCLEOTIDE SEQUENCE [LARGE SCALE GENOMIC DNA]</scope>
    <source>
        <strain evidence="2">DSM 43161</strain>
    </source>
</reference>
<evidence type="ECO:0000313" key="2">
    <source>
        <dbReference type="Proteomes" id="UP000183642"/>
    </source>
</evidence>
<gene>
    <name evidence="1" type="ORF">SAMN05660359_03396</name>
</gene>
<protein>
    <submittedName>
        <fullName evidence="1">Uncharacterized protein</fullName>
    </submittedName>
</protein>
<keyword evidence="2" id="KW-1185">Reference proteome</keyword>
<organism evidence="1 2">
    <name type="scientific">Geodermatophilus obscurus</name>
    <dbReference type="NCBI Taxonomy" id="1861"/>
    <lineage>
        <taxon>Bacteria</taxon>
        <taxon>Bacillati</taxon>
        <taxon>Actinomycetota</taxon>
        <taxon>Actinomycetes</taxon>
        <taxon>Geodermatophilales</taxon>
        <taxon>Geodermatophilaceae</taxon>
        <taxon>Geodermatophilus</taxon>
    </lineage>
</organism>
<dbReference type="AlphaFoldDB" id="A0A1I5H3K3"/>
<name>A0A1I5H3K3_9ACTN</name>
<proteinExistence type="predicted"/>